<evidence type="ECO:0000256" key="1">
    <source>
        <dbReference type="SAM" id="MobiDB-lite"/>
    </source>
</evidence>
<accession>E9AQ86</accession>
<dbReference type="KEGG" id="lmi:LMXM_15_0870"/>
<feature type="transmembrane region" description="Helical" evidence="2">
    <location>
        <begin position="260"/>
        <end position="280"/>
    </location>
</feature>
<keyword evidence="4" id="KW-1185">Reference proteome</keyword>
<feature type="transmembrane region" description="Helical" evidence="2">
    <location>
        <begin position="619"/>
        <end position="640"/>
    </location>
</feature>
<dbReference type="PANTHER" id="PTHR23525:SF1">
    <property type="entry name" value="NODULIN-LIKE DOMAIN-CONTAINING PROTEIN"/>
    <property type="match status" value="1"/>
</dbReference>
<reference evidence="3 4" key="1">
    <citation type="journal article" date="2011" name="Genome Res.">
        <title>Chromosome and gene copy number variation allow major structural change between species and strains of Leishmania.</title>
        <authorList>
            <person name="Rogers M.B."/>
            <person name="Hilley J.D."/>
            <person name="Dickens N.J."/>
            <person name="Wilkes J."/>
            <person name="Bates P.A."/>
            <person name="Depledge D.P."/>
            <person name="Harris D."/>
            <person name="Her Y."/>
            <person name="Herzyk P."/>
            <person name="Imamura H."/>
            <person name="Otto T.D."/>
            <person name="Sanders M."/>
            <person name="Seeger K."/>
            <person name="Dujardin J.C."/>
            <person name="Berriman M."/>
            <person name="Smith D.F."/>
            <person name="Hertz-Fowler C."/>
            <person name="Mottram J.C."/>
        </authorList>
    </citation>
    <scope>NUCLEOTIDE SEQUENCE [LARGE SCALE GENOMIC DNA]</scope>
    <source>
        <strain evidence="3 4">MHOM/GT/2001/U1103</strain>
    </source>
</reference>
<evidence type="ECO:0000256" key="2">
    <source>
        <dbReference type="SAM" id="Phobius"/>
    </source>
</evidence>
<proteinExistence type="predicted"/>
<feature type="region of interest" description="Disordered" evidence="1">
    <location>
        <begin position="328"/>
        <end position="347"/>
    </location>
</feature>
<dbReference type="GeneID" id="13449858"/>
<feature type="transmembrane region" description="Helical" evidence="2">
    <location>
        <begin position="229"/>
        <end position="248"/>
    </location>
</feature>
<feature type="transmembrane region" description="Helical" evidence="2">
    <location>
        <begin position="463"/>
        <end position="490"/>
    </location>
</feature>
<evidence type="ECO:0000313" key="4">
    <source>
        <dbReference type="Proteomes" id="UP000007259"/>
    </source>
</evidence>
<gene>
    <name evidence="3" type="ORF">LMXM_15_0870</name>
</gene>
<keyword evidence="2" id="KW-0472">Membrane</keyword>
<name>E9AQ86_LEIMU</name>
<dbReference type="GO" id="GO:0022857">
    <property type="term" value="F:transmembrane transporter activity"/>
    <property type="evidence" value="ECO:0007669"/>
    <property type="project" value="InterPro"/>
</dbReference>
<feature type="transmembrane region" description="Helical" evidence="2">
    <location>
        <begin position="502"/>
        <end position="522"/>
    </location>
</feature>
<dbReference type="SUPFAM" id="SSF103473">
    <property type="entry name" value="MFS general substrate transporter"/>
    <property type="match status" value="1"/>
</dbReference>
<dbReference type="PhylomeDB" id="E9AQ86"/>
<protein>
    <submittedName>
        <fullName evidence="3">Uncharacterized protein</fullName>
    </submittedName>
</protein>
<dbReference type="OrthoDB" id="541403at2759"/>
<feature type="region of interest" description="Disordered" evidence="1">
    <location>
        <begin position="290"/>
        <end position="312"/>
    </location>
</feature>
<feature type="region of interest" description="Disordered" evidence="1">
    <location>
        <begin position="378"/>
        <end position="400"/>
    </location>
</feature>
<dbReference type="EMBL" id="FR799568">
    <property type="protein sequence ID" value="CBZ25105.1"/>
    <property type="molecule type" value="Genomic_DNA"/>
</dbReference>
<dbReference type="PANTHER" id="PTHR23525">
    <property type="entry name" value="TRANSPORTER, PUTATIVE-RELATED"/>
    <property type="match status" value="1"/>
</dbReference>
<feature type="transmembrane region" description="Helical" evidence="2">
    <location>
        <begin position="542"/>
        <end position="562"/>
    </location>
</feature>
<evidence type="ECO:0000313" key="3">
    <source>
        <dbReference type="EMBL" id="CBZ25105.1"/>
    </source>
</evidence>
<dbReference type="Gene3D" id="1.20.1250.20">
    <property type="entry name" value="MFS general substrate transporter like domains"/>
    <property type="match status" value="2"/>
</dbReference>
<dbReference type="OMA" id="QALWGLY"/>
<dbReference type="InterPro" id="IPR011701">
    <property type="entry name" value="MFS"/>
</dbReference>
<feature type="region of interest" description="Disordered" evidence="1">
    <location>
        <begin position="1"/>
        <end position="22"/>
    </location>
</feature>
<keyword evidence="2" id="KW-0812">Transmembrane</keyword>
<dbReference type="CDD" id="cd06174">
    <property type="entry name" value="MFS"/>
    <property type="match status" value="1"/>
</dbReference>
<feature type="compositionally biased region" description="Low complexity" evidence="1">
    <location>
        <begin position="420"/>
        <end position="433"/>
    </location>
</feature>
<dbReference type="Proteomes" id="UP000007259">
    <property type="component" value="Chromosome 15"/>
</dbReference>
<organism evidence="3 4">
    <name type="scientific">Leishmania mexicana (strain MHOM/GT/2001/U1103)</name>
    <dbReference type="NCBI Taxonomy" id="929439"/>
    <lineage>
        <taxon>Eukaryota</taxon>
        <taxon>Discoba</taxon>
        <taxon>Euglenozoa</taxon>
        <taxon>Kinetoplastea</taxon>
        <taxon>Metakinetoplastina</taxon>
        <taxon>Trypanosomatida</taxon>
        <taxon>Trypanosomatidae</taxon>
        <taxon>Leishmaniinae</taxon>
        <taxon>Leishmania</taxon>
    </lineage>
</organism>
<feature type="compositionally biased region" description="Polar residues" evidence="1">
    <location>
        <begin position="291"/>
        <end position="304"/>
    </location>
</feature>
<feature type="transmembrane region" description="Helical" evidence="2">
    <location>
        <begin position="128"/>
        <end position="154"/>
    </location>
</feature>
<sequence>MSRHARAGMHPEKGFHSSPTSCPHSLSPLLRNVPCRAVRRQVNFEEVEGGAASRPSTLSASTTRSLLMQHPVTATAAAASSTSPLSPRRLSSRSPNVLLTMCFNFLDGAFYSMWAMQLLPVFLLKTSSSILVVSFSASVCSAAQLLGALVAGCVADRQPRQRSIRAGAGCAMAALAVFVFAFWTSRVWLIFCAQALWGLYTGITSTSVEALFADSVPQGQRTLTYNVKWVIQTVCYVVGYGAATLLFAEWGNLWDPRRVRVVMTLGVVVHPIALAPLFWMQDRYAVEEGNKGTSRSTTQPNTVTADAASAAEPGRAVVTATENEAVEPPVHSALQSTTQQPPGADPALVAGSVDVTFSHVLTDGARLRFTDALPLSTSDKTFGTEGCDGDAEDVREKTATTRHAALREGLLSAPVNDGGSSQQRQQQQQNSSSVLRDDGEGVPWVPRIIGSLTHSRWHGLTAVPYWMCAVDLLLAIGSGMSVPYFSLFFVSDREISPAALNGIYIASTLLTAVTSMCLPWLIHTCGLGRVPAAMGVRLVGTAALFMLTTAATLPGIIALFLCRNALMNSVFGITRSVIMDCVAKDSRAKWSALESVSLFSWSGSAMIGGYIAKRHGYRCTFVATAMLQFVATLLMIPAALGARALDASLSNAPQVVEDVTLTVSPTTP</sequence>
<dbReference type="AlphaFoldDB" id="E9AQ86"/>
<dbReference type="Pfam" id="PF07690">
    <property type="entry name" value="MFS_1"/>
    <property type="match status" value="1"/>
</dbReference>
<feature type="transmembrane region" description="Helical" evidence="2">
    <location>
        <begin position="166"/>
        <end position="191"/>
    </location>
</feature>
<dbReference type="VEuPathDB" id="TriTrypDB:LmxM.15.0870"/>
<keyword evidence="2" id="KW-1133">Transmembrane helix</keyword>
<dbReference type="RefSeq" id="XP_003873613.1">
    <property type="nucleotide sequence ID" value="XM_003873564.1"/>
</dbReference>
<feature type="transmembrane region" description="Helical" evidence="2">
    <location>
        <begin position="97"/>
        <end position="116"/>
    </location>
</feature>
<dbReference type="InterPro" id="IPR036259">
    <property type="entry name" value="MFS_trans_sf"/>
</dbReference>
<feature type="region of interest" description="Disordered" evidence="1">
    <location>
        <begin position="412"/>
        <end position="439"/>
    </location>
</feature>